<keyword evidence="2" id="KW-1185">Reference proteome</keyword>
<proteinExistence type="predicted"/>
<evidence type="ECO:0000313" key="1">
    <source>
        <dbReference type="EMBL" id="POM71860.1"/>
    </source>
</evidence>
<evidence type="ECO:0000313" key="2">
    <source>
        <dbReference type="Proteomes" id="UP000237271"/>
    </source>
</evidence>
<dbReference type="PANTHER" id="PTHR40866">
    <property type="entry name" value="BED-TYPE DOMAIN-CONTAINING PROTEIN"/>
    <property type="match status" value="1"/>
</dbReference>
<dbReference type="PANTHER" id="PTHR40866:SF1">
    <property type="entry name" value="BED-TYPE DOMAIN-CONTAINING PROTEIN"/>
    <property type="match status" value="1"/>
</dbReference>
<protein>
    <submittedName>
        <fullName evidence="1">Uncharacterized protein</fullName>
    </submittedName>
</protein>
<gene>
    <name evidence="1" type="ORF">PHPALM_11517</name>
</gene>
<dbReference type="AlphaFoldDB" id="A0A2P4Y237"/>
<sequence length="275" mass="30751">MEEGDQTTQWHCEFLKNFRRYLVNHWQTYCATTTQVATRLAVLLIGCAPRRFNLAVNAFLETRRETVDAHADAGTLHNQQPHCYAQHTELTPLCPNGACGSTVYAMIARYVRIRDAVKKLEAVFDVIPKAAVHRRIGALLTDLQIFNSVTVKLQIENLSLEEPYLKASANVVQPPVYEAVAVKSDAIRKFARLVSGSKRKLVNEEEQRKMEEDFATSVLRYSEILLKPPLRASLLTSQTGAYTTKGVAPTCQCGDATVFADEPCMGTLCDVQQQM</sequence>
<reference evidence="1 2" key="1">
    <citation type="journal article" date="2017" name="Genome Biol. Evol.">
        <title>Phytophthora megakarya and P. palmivora, closely related causal agents of cacao black pod rot, underwent increases in genome sizes and gene numbers by different mechanisms.</title>
        <authorList>
            <person name="Ali S.S."/>
            <person name="Shao J."/>
            <person name="Lary D.J."/>
            <person name="Kronmiller B."/>
            <person name="Shen D."/>
            <person name="Strem M.D."/>
            <person name="Amoako-Attah I."/>
            <person name="Akrofi A.Y."/>
            <person name="Begoude B.A."/>
            <person name="Ten Hoopen G.M."/>
            <person name="Coulibaly K."/>
            <person name="Kebe B.I."/>
            <person name="Melnick R.L."/>
            <person name="Guiltinan M.J."/>
            <person name="Tyler B.M."/>
            <person name="Meinhardt L.W."/>
            <person name="Bailey B.A."/>
        </authorList>
    </citation>
    <scope>NUCLEOTIDE SEQUENCE [LARGE SCALE GENOMIC DNA]</scope>
    <source>
        <strain evidence="2">sbr112.9</strain>
    </source>
</reference>
<name>A0A2P4Y237_9STRA</name>
<comment type="caution">
    <text evidence="1">The sequence shown here is derived from an EMBL/GenBank/DDBJ whole genome shotgun (WGS) entry which is preliminary data.</text>
</comment>
<dbReference type="Proteomes" id="UP000237271">
    <property type="component" value="Unassembled WGS sequence"/>
</dbReference>
<organism evidence="1 2">
    <name type="scientific">Phytophthora palmivora</name>
    <dbReference type="NCBI Taxonomy" id="4796"/>
    <lineage>
        <taxon>Eukaryota</taxon>
        <taxon>Sar</taxon>
        <taxon>Stramenopiles</taxon>
        <taxon>Oomycota</taxon>
        <taxon>Peronosporomycetes</taxon>
        <taxon>Peronosporales</taxon>
        <taxon>Peronosporaceae</taxon>
        <taxon>Phytophthora</taxon>
    </lineage>
</organism>
<dbReference type="EMBL" id="NCKW01006398">
    <property type="protein sequence ID" value="POM71860.1"/>
    <property type="molecule type" value="Genomic_DNA"/>
</dbReference>
<dbReference type="OrthoDB" id="1607513at2759"/>
<accession>A0A2P4Y237</accession>